<gene>
    <name evidence="1" type="ORF">KB13_40</name>
</gene>
<evidence type="ECO:0000313" key="2">
    <source>
        <dbReference type="Proteomes" id="UP000004188"/>
    </source>
</evidence>
<protein>
    <submittedName>
        <fullName evidence="1">Uncharacterized protein</fullName>
    </submittedName>
</protein>
<dbReference type="Proteomes" id="UP000004188">
    <property type="component" value="Unassembled WGS sequence"/>
</dbReference>
<dbReference type="AlphaFoldDB" id="B6BVP2"/>
<accession>B6BVP2</accession>
<name>B6BVP2_9PROT</name>
<keyword evidence="2" id="KW-1185">Reference proteome</keyword>
<sequence length="144" mass="16881">MCHHSFALECIGQVSQRYEINDQIHDQQDLSNILLNVSFDKKYKTINFDLKNKLRINNEMHYACEPKSSRTVCSKKATFLSEMGERDPNTGTRYESTAHTQYFMEIIYDYENRDLIFDHQIKSTVSKPKKIQSSEIALGKFKCK</sequence>
<reference evidence="2" key="1">
    <citation type="journal article" date="2012" name="Stand. Genomic Sci.">
        <title>Genome sequence of strain HIMB624, a cultured representative from the OM43 clade of marine Betaproteobacteria.</title>
        <authorList>
            <person name="Huggett M.J."/>
            <person name="Hayakawa D.H."/>
            <person name="Rappe M.S."/>
        </authorList>
    </citation>
    <scope>NUCLEOTIDE SEQUENCE [LARGE SCALE GENOMIC DNA]</scope>
    <source>
        <strain evidence="2">KB13</strain>
    </source>
</reference>
<proteinExistence type="predicted"/>
<dbReference type="HOGENOM" id="CLU_1792697_0_0_4"/>
<evidence type="ECO:0000313" key="1">
    <source>
        <dbReference type="EMBL" id="EDZ63909.1"/>
    </source>
</evidence>
<organism evidence="1 2">
    <name type="scientific">beta proteobacterium KB13</name>
    <dbReference type="NCBI Taxonomy" id="314607"/>
    <lineage>
        <taxon>Bacteria</taxon>
        <taxon>Pseudomonadati</taxon>
        <taxon>Pseudomonadota</taxon>
        <taxon>Betaproteobacteria</taxon>
        <taxon>Nitrosomonadales</taxon>
        <taxon>OM43 clade</taxon>
    </lineage>
</organism>
<dbReference type="EMBL" id="DS995299">
    <property type="protein sequence ID" value="EDZ63909.1"/>
    <property type="molecule type" value="Genomic_DNA"/>
</dbReference>